<dbReference type="EC" id="4.4.1.13" evidence="2"/>
<evidence type="ECO:0000256" key="2">
    <source>
        <dbReference type="ARBA" id="ARBA00012224"/>
    </source>
</evidence>
<organism evidence="7 8">
    <name type="scientific">Paeniglutamicibacter gangotriensis</name>
    <dbReference type="NCBI Taxonomy" id="254787"/>
    <lineage>
        <taxon>Bacteria</taxon>
        <taxon>Bacillati</taxon>
        <taxon>Actinomycetota</taxon>
        <taxon>Actinomycetes</taxon>
        <taxon>Micrococcales</taxon>
        <taxon>Micrococcaceae</taxon>
        <taxon>Paeniglutamicibacter</taxon>
    </lineage>
</organism>
<evidence type="ECO:0000259" key="6">
    <source>
        <dbReference type="Pfam" id="PF00155"/>
    </source>
</evidence>
<keyword evidence="3" id="KW-0663">Pyridoxal phosphate</keyword>
<dbReference type="InterPro" id="IPR004839">
    <property type="entry name" value="Aminotransferase_I/II_large"/>
</dbReference>
<accession>A0A5B0EL55</accession>
<dbReference type="InterPro" id="IPR015422">
    <property type="entry name" value="PyrdxlP-dep_Trfase_small"/>
</dbReference>
<evidence type="ECO:0000313" key="8">
    <source>
        <dbReference type="Proteomes" id="UP000323856"/>
    </source>
</evidence>
<dbReference type="Proteomes" id="UP000323856">
    <property type="component" value="Unassembled WGS sequence"/>
</dbReference>
<evidence type="ECO:0000256" key="1">
    <source>
        <dbReference type="ARBA" id="ARBA00001933"/>
    </source>
</evidence>
<dbReference type="SUPFAM" id="SSF53383">
    <property type="entry name" value="PLP-dependent transferases"/>
    <property type="match status" value="1"/>
</dbReference>
<dbReference type="Pfam" id="PF00155">
    <property type="entry name" value="Aminotran_1_2"/>
    <property type="match status" value="1"/>
</dbReference>
<comment type="similarity">
    <text evidence="5">Belongs to the class-II pyridoxal-phosphate-dependent aminotransferase family. MalY/PatB cystathionine beta-lyase subfamily.</text>
</comment>
<keyword evidence="7" id="KW-0808">Transferase</keyword>
<comment type="caution">
    <text evidence="7">The sequence shown here is derived from an EMBL/GenBank/DDBJ whole genome shotgun (WGS) entry which is preliminary data.</text>
</comment>
<dbReference type="GO" id="GO:0008483">
    <property type="term" value="F:transaminase activity"/>
    <property type="evidence" value="ECO:0007669"/>
    <property type="project" value="UniProtKB-KW"/>
</dbReference>
<dbReference type="CDD" id="cd00609">
    <property type="entry name" value="AAT_like"/>
    <property type="match status" value="1"/>
</dbReference>
<dbReference type="AlphaFoldDB" id="A0A5B0EL55"/>
<dbReference type="EMBL" id="VOBL01000003">
    <property type="protein sequence ID" value="KAA0978885.1"/>
    <property type="molecule type" value="Genomic_DNA"/>
</dbReference>
<dbReference type="InterPro" id="IPR015424">
    <property type="entry name" value="PyrdxlP-dep_Trfase"/>
</dbReference>
<feature type="domain" description="Aminotransferase class I/classII large" evidence="6">
    <location>
        <begin position="35"/>
        <end position="370"/>
    </location>
</feature>
<keyword evidence="7" id="KW-0032">Aminotransferase</keyword>
<name>A0A5B0EL55_9MICC</name>
<sequence>MSAHPFDLLTVDQLRHNGSLKWTEYRDSLGAWVAEMDFGTAPGVIAAAQETLANGLIGYAPTQLVHDMQQATAGWLDNRFAWKIDPEQVRPLNSVATALDAAIMHFSPRHRPDAPLVLLTPAYMPFIAAASRFGRDSIQVSMLATDTGWEIEWSALRQALSGGALLVLVNPHNPIGKVYTGTELLRIAALVEATGSRVFADEVHSPLVFDGATHIPYATVSPAAAAHSITAVAATKAFNLPGLKCAQLILTNNLDRALWSKVGEIPEHGAANVGLAATTAAYRTGTGWLDSVISYLDGSRMLLAEIIGEHLPQVRYTPPQGTYLAWLDVSRLVLEPGPAQFFLKEAQVALINGSSCGSGGSGYVRLNFATPRPVLGGMIHRMGAAVDGCDNKDASDPEFAL</sequence>
<dbReference type="GO" id="GO:0047804">
    <property type="term" value="F:cysteine-S-conjugate beta-lyase activity"/>
    <property type="evidence" value="ECO:0007669"/>
    <property type="project" value="UniProtKB-EC"/>
</dbReference>
<dbReference type="InterPro" id="IPR051798">
    <property type="entry name" value="Class-II_PLP-Dep_Aminotrans"/>
</dbReference>
<dbReference type="PANTHER" id="PTHR43525:SF2">
    <property type="entry name" value="CYSTATHIONINE BETA-LYASE-RELATED"/>
    <property type="match status" value="1"/>
</dbReference>
<evidence type="ECO:0000256" key="5">
    <source>
        <dbReference type="ARBA" id="ARBA00037974"/>
    </source>
</evidence>
<dbReference type="GO" id="GO:0030170">
    <property type="term" value="F:pyridoxal phosphate binding"/>
    <property type="evidence" value="ECO:0007669"/>
    <property type="project" value="InterPro"/>
</dbReference>
<protein>
    <recommendedName>
        <fullName evidence="2">cysteine-S-conjugate beta-lyase</fullName>
        <ecNumber evidence="2">4.4.1.13</ecNumber>
    </recommendedName>
</protein>
<gene>
    <name evidence="7" type="ORF">FQ154_03775</name>
</gene>
<dbReference type="OrthoDB" id="3224382at2"/>
<proteinExistence type="inferred from homology"/>
<dbReference type="Gene3D" id="3.40.640.10">
    <property type="entry name" value="Type I PLP-dependent aspartate aminotransferase-like (Major domain)"/>
    <property type="match status" value="1"/>
</dbReference>
<dbReference type="Gene3D" id="3.90.1150.10">
    <property type="entry name" value="Aspartate Aminotransferase, domain 1"/>
    <property type="match status" value="1"/>
</dbReference>
<keyword evidence="4" id="KW-0456">Lyase</keyword>
<reference evidence="7 8" key="1">
    <citation type="submission" date="2019-07" db="EMBL/GenBank/DDBJ databases">
        <title>Analysis of the biochemical properties, biological activity and biotechnological potential of siderophores and biosurfactants produced by Antarctic psychrotolerant bacteria.</title>
        <authorList>
            <person name="Styczynski M."/>
            <person name="Krucon T."/>
            <person name="Decewicz P."/>
            <person name="Dziewit L."/>
        </authorList>
    </citation>
    <scope>NUCLEOTIDE SEQUENCE [LARGE SCALE GENOMIC DNA]</scope>
    <source>
        <strain evidence="7 8">ANT_H27</strain>
    </source>
</reference>
<evidence type="ECO:0000256" key="3">
    <source>
        <dbReference type="ARBA" id="ARBA00022898"/>
    </source>
</evidence>
<dbReference type="RefSeq" id="WP_007272057.1">
    <property type="nucleotide sequence ID" value="NZ_JBITUG010000021.1"/>
</dbReference>
<evidence type="ECO:0000256" key="4">
    <source>
        <dbReference type="ARBA" id="ARBA00023239"/>
    </source>
</evidence>
<dbReference type="PANTHER" id="PTHR43525">
    <property type="entry name" value="PROTEIN MALY"/>
    <property type="match status" value="1"/>
</dbReference>
<dbReference type="InterPro" id="IPR015421">
    <property type="entry name" value="PyrdxlP-dep_Trfase_major"/>
</dbReference>
<comment type="cofactor">
    <cofactor evidence="1">
        <name>pyridoxal 5'-phosphate</name>
        <dbReference type="ChEBI" id="CHEBI:597326"/>
    </cofactor>
</comment>
<evidence type="ECO:0000313" key="7">
    <source>
        <dbReference type="EMBL" id="KAA0978885.1"/>
    </source>
</evidence>